<evidence type="ECO:0000256" key="3">
    <source>
        <dbReference type="ARBA" id="ARBA00022630"/>
    </source>
</evidence>
<dbReference type="InterPro" id="IPR037069">
    <property type="entry name" value="AcylCoA_DH/ox_N_sf"/>
</dbReference>
<protein>
    <recommendedName>
        <fullName evidence="7">Cyclohexane-1-carbonyl-CoA dehydrogenase</fullName>
        <ecNumber evidence="6">1.3.8.11</ecNumber>
    </recommendedName>
</protein>
<dbReference type="EMBL" id="JPMI01000061">
    <property type="protein sequence ID" value="KFA93253.1"/>
    <property type="molecule type" value="Genomic_DNA"/>
</dbReference>
<dbReference type="GO" id="GO:0046359">
    <property type="term" value="P:butyrate catabolic process"/>
    <property type="evidence" value="ECO:0007669"/>
    <property type="project" value="TreeGrafter"/>
</dbReference>
<evidence type="ECO:0000256" key="4">
    <source>
        <dbReference type="ARBA" id="ARBA00022827"/>
    </source>
</evidence>
<dbReference type="SUPFAM" id="SSF56645">
    <property type="entry name" value="Acyl-CoA dehydrogenase NM domain-like"/>
    <property type="match status" value="1"/>
</dbReference>
<dbReference type="PANTHER" id="PTHR43884:SF12">
    <property type="entry name" value="ISOVALERYL-COA DEHYDROGENASE, MITOCHONDRIAL-RELATED"/>
    <property type="match status" value="1"/>
</dbReference>
<dbReference type="GO" id="GO:0050660">
    <property type="term" value="F:flavin adenine dinucleotide binding"/>
    <property type="evidence" value="ECO:0007669"/>
    <property type="project" value="InterPro"/>
</dbReference>
<keyword evidence="5 8" id="KW-0560">Oxidoreductase</keyword>
<keyword evidence="4 8" id="KW-0274">FAD</keyword>
<evidence type="ECO:0000256" key="7">
    <source>
        <dbReference type="ARBA" id="ARBA00067292"/>
    </source>
</evidence>
<evidence type="ECO:0000256" key="1">
    <source>
        <dbReference type="ARBA" id="ARBA00001974"/>
    </source>
</evidence>
<gene>
    <name evidence="12" type="ORF">Q664_10315</name>
</gene>
<comment type="similarity">
    <text evidence="2 8">Belongs to the acyl-CoA dehydrogenase family.</text>
</comment>
<comment type="cofactor">
    <cofactor evidence="1 8">
        <name>FAD</name>
        <dbReference type="ChEBI" id="CHEBI:57692"/>
    </cofactor>
</comment>
<dbReference type="PROSITE" id="PS00073">
    <property type="entry name" value="ACYL_COA_DH_2"/>
    <property type="match status" value="1"/>
</dbReference>
<evidence type="ECO:0000259" key="10">
    <source>
        <dbReference type="Pfam" id="PF02770"/>
    </source>
</evidence>
<reference evidence="12 13" key="1">
    <citation type="submission" date="2014-07" db="EMBL/GenBank/DDBJ databases">
        <title>Draft Genome Sequence of Gephyronic Acid Producer, Cystobacter violaceus Strain Cb vi76.</title>
        <authorList>
            <person name="Stevens D.C."/>
            <person name="Young J."/>
            <person name="Carmichael R."/>
            <person name="Tan J."/>
            <person name="Taylor R.E."/>
        </authorList>
    </citation>
    <scope>NUCLEOTIDE SEQUENCE [LARGE SCALE GENOMIC DNA]</scope>
    <source>
        <strain evidence="12 13">Cb vi76</strain>
    </source>
</reference>
<dbReference type="Pfam" id="PF02771">
    <property type="entry name" value="Acyl-CoA_dh_N"/>
    <property type="match status" value="1"/>
</dbReference>
<dbReference type="InterPro" id="IPR046373">
    <property type="entry name" value="Acyl-CoA_Oxase/DH_mid-dom_sf"/>
</dbReference>
<dbReference type="AlphaFoldDB" id="A0A084SXR8"/>
<accession>A0A084SXR8</accession>
<evidence type="ECO:0000256" key="8">
    <source>
        <dbReference type="RuleBase" id="RU362125"/>
    </source>
</evidence>
<dbReference type="InterPro" id="IPR023076">
    <property type="entry name" value="HMG_CoA_Rdtase_CS"/>
</dbReference>
<dbReference type="Proteomes" id="UP000028547">
    <property type="component" value="Unassembled WGS sequence"/>
</dbReference>
<dbReference type="RefSeq" id="WP_043392771.1">
    <property type="nucleotide sequence ID" value="NZ_JPMI01000061.1"/>
</dbReference>
<dbReference type="InterPro" id="IPR009100">
    <property type="entry name" value="AcylCoA_DH/oxidase_NM_dom_sf"/>
</dbReference>
<dbReference type="SUPFAM" id="SSF47203">
    <property type="entry name" value="Acyl-CoA dehydrogenase C-terminal domain-like"/>
    <property type="match status" value="1"/>
</dbReference>
<dbReference type="InterPro" id="IPR013786">
    <property type="entry name" value="AcylCoA_DH/ox_N"/>
</dbReference>
<dbReference type="EC" id="1.3.8.11" evidence="6"/>
<dbReference type="Gene3D" id="2.40.110.10">
    <property type="entry name" value="Butyryl-CoA Dehydrogenase, subunit A, domain 2"/>
    <property type="match status" value="1"/>
</dbReference>
<dbReference type="InterPro" id="IPR006091">
    <property type="entry name" value="Acyl-CoA_Oxase/DH_mid-dom"/>
</dbReference>
<proteinExistence type="inferred from homology"/>
<dbReference type="PROSITE" id="PS00072">
    <property type="entry name" value="ACYL_COA_DH_1"/>
    <property type="match status" value="1"/>
</dbReference>
<dbReference type="GO" id="GO:0033539">
    <property type="term" value="P:fatty acid beta-oxidation using acyl-CoA dehydrogenase"/>
    <property type="evidence" value="ECO:0007669"/>
    <property type="project" value="TreeGrafter"/>
</dbReference>
<feature type="domain" description="Acyl-CoA dehydrogenase/oxidase C-terminal" evidence="9">
    <location>
        <begin position="234"/>
        <end position="382"/>
    </location>
</feature>
<feature type="domain" description="Acyl-CoA oxidase/dehydrogenase middle" evidence="10">
    <location>
        <begin position="126"/>
        <end position="221"/>
    </location>
</feature>
<dbReference type="GO" id="GO:0004420">
    <property type="term" value="F:hydroxymethylglutaryl-CoA reductase (NADPH) activity"/>
    <property type="evidence" value="ECO:0007669"/>
    <property type="project" value="InterPro"/>
</dbReference>
<comment type="caution">
    <text evidence="12">The sequence shown here is derived from an EMBL/GenBank/DDBJ whole genome shotgun (WGS) entry which is preliminary data.</text>
</comment>
<name>A0A084SXR8_9BACT</name>
<evidence type="ECO:0000259" key="11">
    <source>
        <dbReference type="Pfam" id="PF02771"/>
    </source>
</evidence>
<feature type="domain" description="Acyl-CoA dehydrogenase/oxidase N-terminal" evidence="11">
    <location>
        <begin position="10"/>
        <end position="122"/>
    </location>
</feature>
<evidence type="ECO:0000256" key="5">
    <source>
        <dbReference type="ARBA" id="ARBA00023002"/>
    </source>
</evidence>
<dbReference type="PANTHER" id="PTHR43884">
    <property type="entry name" value="ACYL-COA DEHYDROGENASE"/>
    <property type="match status" value="1"/>
</dbReference>
<dbReference type="InterPro" id="IPR036250">
    <property type="entry name" value="AcylCo_DH-like_C"/>
</dbReference>
<dbReference type="InterPro" id="IPR006089">
    <property type="entry name" value="Acyl-CoA_DH_CS"/>
</dbReference>
<evidence type="ECO:0000313" key="12">
    <source>
        <dbReference type="EMBL" id="KFA93253.1"/>
    </source>
</evidence>
<keyword evidence="3 8" id="KW-0285">Flavoprotein</keyword>
<dbReference type="GO" id="GO:0003995">
    <property type="term" value="F:acyl-CoA dehydrogenase activity"/>
    <property type="evidence" value="ECO:0007669"/>
    <property type="project" value="InterPro"/>
</dbReference>
<sequence>MLQGYGLYLEEHEAFRRTVRAVVEKELKPFASQWEEQEEFPRELFTRFGELGFLGLKYPEVHGGSNAGELYEAVLLEEMGRCGSGGVAAGLGAQHTIATGPLHKFGTEEQKQRFLAPAIRGEKIGALGITEPNGGSDVAGLRTTARRDGDHYVVNGSKTYITNGVRADFVVLAVKTNPDAGHKGLSLLVVEKGTPGFSVGRKLKKLGWRASDTGELFFEDCRVPAANLLGGLEGQGFYQIMGNFQWERLSLALGALGAMAEMLEVVMAHVKDRRAFGHALHEFQVVRHRIAELATDFEAARQLTYHALRLHVGGEYAIAQTSMAKKVATETACRVADACLQLHGGAGYMMEYDIQRHWRDARLGPIGGGTSEIMNEIIAKQLGL</sequence>
<dbReference type="PROSITE" id="PS00318">
    <property type="entry name" value="HMG_COA_REDUCTASE_2"/>
    <property type="match status" value="1"/>
</dbReference>
<dbReference type="Gene3D" id="1.10.540.10">
    <property type="entry name" value="Acyl-CoA dehydrogenase/oxidase, N-terminal domain"/>
    <property type="match status" value="1"/>
</dbReference>
<evidence type="ECO:0000256" key="6">
    <source>
        <dbReference type="ARBA" id="ARBA00066361"/>
    </source>
</evidence>
<dbReference type="PIRSF" id="PIRSF016578">
    <property type="entry name" value="HsaA"/>
    <property type="match status" value="1"/>
</dbReference>
<dbReference type="Gene3D" id="1.20.140.10">
    <property type="entry name" value="Butyryl-CoA Dehydrogenase, subunit A, domain 3"/>
    <property type="match status" value="1"/>
</dbReference>
<evidence type="ECO:0000259" key="9">
    <source>
        <dbReference type="Pfam" id="PF00441"/>
    </source>
</evidence>
<evidence type="ECO:0000313" key="13">
    <source>
        <dbReference type="Proteomes" id="UP000028547"/>
    </source>
</evidence>
<evidence type="ECO:0000256" key="2">
    <source>
        <dbReference type="ARBA" id="ARBA00009347"/>
    </source>
</evidence>
<dbReference type="FunFam" id="2.40.110.10:FF:000009">
    <property type="entry name" value="Acyl-CoA dehydrogenase"/>
    <property type="match status" value="1"/>
</dbReference>
<dbReference type="InterPro" id="IPR009075">
    <property type="entry name" value="AcylCo_DH/oxidase_C"/>
</dbReference>
<organism evidence="12 13">
    <name type="scientific">Archangium violaceum Cb vi76</name>
    <dbReference type="NCBI Taxonomy" id="1406225"/>
    <lineage>
        <taxon>Bacteria</taxon>
        <taxon>Pseudomonadati</taxon>
        <taxon>Myxococcota</taxon>
        <taxon>Myxococcia</taxon>
        <taxon>Myxococcales</taxon>
        <taxon>Cystobacterineae</taxon>
        <taxon>Archangiaceae</taxon>
        <taxon>Archangium</taxon>
    </lineage>
</organism>
<dbReference type="Pfam" id="PF02770">
    <property type="entry name" value="Acyl-CoA_dh_M"/>
    <property type="match status" value="1"/>
</dbReference>
<dbReference type="Pfam" id="PF00441">
    <property type="entry name" value="Acyl-CoA_dh_1"/>
    <property type="match status" value="1"/>
</dbReference>
<dbReference type="FunFam" id="1.20.140.10:FF:000001">
    <property type="entry name" value="Acyl-CoA dehydrogenase"/>
    <property type="match status" value="1"/>
</dbReference>